<dbReference type="InterPro" id="IPR008286">
    <property type="entry name" value="Prn/Lys/Arg_de-COase_C"/>
</dbReference>
<dbReference type="InterPro" id="IPR015424">
    <property type="entry name" value="PyrdxlP-dep_Trfase"/>
</dbReference>
<keyword evidence="5" id="KW-0456">Lyase</keyword>
<dbReference type="AlphaFoldDB" id="A0A165LID2"/>
<evidence type="ECO:0000313" key="8">
    <source>
        <dbReference type="EMBL" id="KZE52139.1"/>
    </source>
</evidence>
<organism evidence="8 9">
    <name type="scientific">Rossellomorea marisflavi</name>
    <dbReference type="NCBI Taxonomy" id="189381"/>
    <lineage>
        <taxon>Bacteria</taxon>
        <taxon>Bacillati</taxon>
        <taxon>Bacillota</taxon>
        <taxon>Bacilli</taxon>
        <taxon>Bacillales</taxon>
        <taxon>Bacillaceae</taxon>
        <taxon>Rossellomorea</taxon>
    </lineage>
</organism>
<dbReference type="PANTHER" id="PTHR43277">
    <property type="entry name" value="ARGININE DECARBOXYLASE"/>
    <property type="match status" value="1"/>
</dbReference>
<dbReference type="PANTHER" id="PTHR43277:SF3">
    <property type="entry name" value="DECARBOXYLASE, PUTATIVE-RELATED"/>
    <property type="match status" value="1"/>
</dbReference>
<evidence type="ECO:0000259" key="6">
    <source>
        <dbReference type="Pfam" id="PF01276"/>
    </source>
</evidence>
<proteinExistence type="inferred from homology"/>
<feature type="domain" description="Orn/Lys/Arg decarboxylase C-terminal" evidence="7">
    <location>
        <begin position="397"/>
        <end position="450"/>
    </location>
</feature>
<comment type="caution">
    <text evidence="8">The sequence shown here is derived from an EMBL/GenBank/DDBJ whole genome shotgun (WGS) entry which is preliminary data.</text>
</comment>
<evidence type="ECO:0000259" key="7">
    <source>
        <dbReference type="Pfam" id="PF03711"/>
    </source>
</evidence>
<name>A0A165LID2_9BACI</name>
<dbReference type="Proteomes" id="UP000076510">
    <property type="component" value="Unassembled WGS sequence"/>
</dbReference>
<dbReference type="RefSeq" id="WP_063190662.1">
    <property type="nucleotide sequence ID" value="NZ_JBLGCT010000002.1"/>
</dbReference>
<dbReference type="OrthoDB" id="9815233at2"/>
<evidence type="ECO:0000256" key="5">
    <source>
        <dbReference type="ARBA" id="ARBA00023239"/>
    </source>
</evidence>
<protein>
    <recommendedName>
        <fullName evidence="10">Arginine decarboxylase</fullName>
    </recommendedName>
</protein>
<evidence type="ECO:0000313" key="9">
    <source>
        <dbReference type="Proteomes" id="UP000076510"/>
    </source>
</evidence>
<evidence type="ECO:0000256" key="1">
    <source>
        <dbReference type="ARBA" id="ARBA00001933"/>
    </source>
</evidence>
<evidence type="ECO:0008006" key="10">
    <source>
        <dbReference type="Google" id="ProtNLM"/>
    </source>
</evidence>
<dbReference type="Pfam" id="PF03711">
    <property type="entry name" value="OKR_DC_1_C"/>
    <property type="match status" value="1"/>
</dbReference>
<dbReference type="CDD" id="cd00615">
    <property type="entry name" value="Orn_deC_like"/>
    <property type="match status" value="1"/>
</dbReference>
<dbReference type="GO" id="GO:0016831">
    <property type="term" value="F:carboxy-lyase activity"/>
    <property type="evidence" value="ECO:0007669"/>
    <property type="project" value="UniProtKB-KW"/>
</dbReference>
<evidence type="ECO:0000256" key="3">
    <source>
        <dbReference type="ARBA" id="ARBA00022793"/>
    </source>
</evidence>
<dbReference type="Gene3D" id="3.40.640.10">
    <property type="entry name" value="Type I PLP-dependent aspartate aminotransferase-like (Major domain)"/>
    <property type="match status" value="1"/>
</dbReference>
<dbReference type="EMBL" id="LQQY01000005">
    <property type="protein sequence ID" value="KZE52139.1"/>
    <property type="molecule type" value="Genomic_DNA"/>
</dbReference>
<evidence type="ECO:0000256" key="2">
    <source>
        <dbReference type="ARBA" id="ARBA00010671"/>
    </source>
</evidence>
<dbReference type="InterPro" id="IPR000310">
    <property type="entry name" value="Orn/Lys/Arg_deCO2ase_major_dom"/>
</dbReference>
<reference evidence="9" key="1">
    <citation type="submission" date="2016-01" db="EMBL/GenBank/DDBJ databases">
        <title>Whole genome sequencing of Bhargavaea cecembensis T14.</title>
        <authorList>
            <person name="Hong K.W."/>
        </authorList>
    </citation>
    <scope>NUCLEOTIDE SEQUENCE [LARGE SCALE GENOMIC DNA]</scope>
    <source>
        <strain evidence="9">M19</strain>
    </source>
</reference>
<dbReference type="InterPro" id="IPR052357">
    <property type="entry name" value="Orn_Lys_Arg_decarboxylase-I"/>
</dbReference>
<dbReference type="InterPro" id="IPR036633">
    <property type="entry name" value="Prn/Lys/Arg_de-COase_C_sf"/>
</dbReference>
<sequence length="476" mass="52161">MNVDQSKMPLVQAINKHSKNDPISFHVPGHKNGILTGDPAHKGDLTELTGLDDLHDAEGPIAEAQALLSELYGSRSSYLLVNGSTSGNMAAILATCEAGDYVLVQRNCHKSVWNGIRLAGAVPVLLEAEWEEKGQSVRGVSLDTVQEALEAFPAAKACVLTYPTYYGFTYPIQEIIAELHGRGIPCIVDEAHGAHFQASNMFPDSALALGADIVIQSAHKMLPAMTMGSYLHLKGSRVDEHRLKEYLSMLQSSSPSYPIMASLDYARSYLGTMTPSDVDKGLADIAGFISELGRLHPGLRVEKPDDPLKVLVRFSGWSGYRLQKKLEEEGIFAELADPNQVLLIFPLMKESAAFPYGEALRRIKGMLEGEPAGVERKETFIPPASSRSYSLLSMEWKEMKVREEEAVSLQSAAGRISSQMVIPYPPGIPLLLKGEPVTDDVIGRLKEYLDVGAAIQGRHELKENKIFVFKELEEQS</sequence>
<dbReference type="Gene3D" id="3.90.105.10">
    <property type="entry name" value="Molybdopterin biosynthesis moea protein, domain 2"/>
    <property type="match status" value="1"/>
</dbReference>
<evidence type="ECO:0000256" key="4">
    <source>
        <dbReference type="ARBA" id="ARBA00022898"/>
    </source>
</evidence>
<gene>
    <name evidence="8" type="ORF">AV649_13465</name>
</gene>
<keyword evidence="4" id="KW-0663">Pyridoxal phosphate</keyword>
<accession>A0A165LID2</accession>
<feature type="domain" description="Orn/Lys/Arg decarboxylases family 1 pyridoxal-P attachment site" evidence="6">
    <location>
        <begin position="9"/>
        <end position="271"/>
    </location>
</feature>
<dbReference type="SUPFAM" id="SSF53383">
    <property type="entry name" value="PLP-dependent transferases"/>
    <property type="match status" value="1"/>
</dbReference>
<keyword evidence="3" id="KW-0210">Decarboxylase</keyword>
<dbReference type="InterPro" id="IPR015421">
    <property type="entry name" value="PyrdxlP-dep_Trfase_major"/>
</dbReference>
<dbReference type="Pfam" id="PF01276">
    <property type="entry name" value="OKR_DC_1"/>
    <property type="match status" value="1"/>
</dbReference>
<comment type="similarity">
    <text evidence="2">Belongs to the Orn/Lys/Arg decarboxylase class-I family.</text>
</comment>
<comment type="cofactor">
    <cofactor evidence="1">
        <name>pyridoxal 5'-phosphate</name>
        <dbReference type="ChEBI" id="CHEBI:597326"/>
    </cofactor>
</comment>
<dbReference type="SUPFAM" id="SSF55904">
    <property type="entry name" value="Ornithine decarboxylase C-terminal domain"/>
    <property type="match status" value="1"/>
</dbReference>